<dbReference type="CDD" id="cd09945">
    <property type="entry name" value="SH2_SHB_SHD_SHE_SHF_like"/>
    <property type="match status" value="1"/>
</dbReference>
<feature type="compositionally biased region" description="Polar residues" evidence="6">
    <location>
        <begin position="325"/>
        <end position="337"/>
    </location>
</feature>
<dbReference type="Proteomes" id="UP001075354">
    <property type="component" value="Chromosome 12"/>
</dbReference>
<protein>
    <recommendedName>
        <fullName evidence="4">SH2 domain-containing adapter protein D</fullName>
    </recommendedName>
</protein>
<feature type="domain" description="SH2" evidence="7">
    <location>
        <begin position="656"/>
        <end position="751"/>
    </location>
</feature>
<dbReference type="PROSITE" id="PS50001">
    <property type="entry name" value="SH2"/>
    <property type="match status" value="1"/>
</dbReference>
<reference evidence="8" key="1">
    <citation type="submission" date="2022-12" db="EMBL/GenBank/DDBJ databases">
        <title>Chromosome-level genome assembly of the bean flower thrips Megalurothrips usitatus.</title>
        <authorList>
            <person name="Ma L."/>
            <person name="Liu Q."/>
            <person name="Li H."/>
            <person name="Cai W."/>
        </authorList>
    </citation>
    <scope>NUCLEOTIDE SEQUENCE</scope>
    <source>
        <strain evidence="8">Cailab_2022a</strain>
    </source>
</reference>
<accession>A0AAV7XCQ0</accession>
<evidence type="ECO:0000256" key="3">
    <source>
        <dbReference type="ARBA" id="ARBA00057390"/>
    </source>
</evidence>
<evidence type="ECO:0000259" key="7">
    <source>
        <dbReference type="PROSITE" id="PS50001"/>
    </source>
</evidence>
<dbReference type="EMBL" id="JAPTSV010000012">
    <property type="protein sequence ID" value="KAJ1522364.1"/>
    <property type="molecule type" value="Genomic_DNA"/>
</dbReference>
<evidence type="ECO:0000256" key="2">
    <source>
        <dbReference type="ARBA" id="ARBA00022999"/>
    </source>
</evidence>
<keyword evidence="2 5" id="KW-0727">SH2 domain</keyword>
<dbReference type="FunFam" id="3.30.505.10:FF:000058">
    <property type="entry name" value="SH2 domain-containing adapter protein D"/>
    <property type="match status" value="1"/>
</dbReference>
<feature type="compositionally biased region" description="Low complexity" evidence="6">
    <location>
        <begin position="230"/>
        <end position="252"/>
    </location>
</feature>
<evidence type="ECO:0000256" key="5">
    <source>
        <dbReference type="PROSITE-ProRule" id="PRU00191"/>
    </source>
</evidence>
<dbReference type="PANTHER" id="PTHR15127">
    <property type="entry name" value="HEAVYWEIGHT, ISOFORM A"/>
    <property type="match status" value="1"/>
</dbReference>
<dbReference type="SUPFAM" id="SSF55550">
    <property type="entry name" value="SH2 domain"/>
    <property type="match status" value="1"/>
</dbReference>
<feature type="compositionally biased region" description="Low complexity" evidence="6">
    <location>
        <begin position="69"/>
        <end position="104"/>
    </location>
</feature>
<feature type="compositionally biased region" description="Low complexity" evidence="6">
    <location>
        <begin position="543"/>
        <end position="561"/>
    </location>
</feature>
<evidence type="ECO:0000313" key="9">
    <source>
        <dbReference type="Proteomes" id="UP001075354"/>
    </source>
</evidence>
<evidence type="ECO:0000313" key="8">
    <source>
        <dbReference type="EMBL" id="KAJ1522364.1"/>
    </source>
</evidence>
<dbReference type="GO" id="GO:0001784">
    <property type="term" value="F:phosphotyrosine residue binding"/>
    <property type="evidence" value="ECO:0007669"/>
    <property type="project" value="TreeGrafter"/>
</dbReference>
<feature type="compositionally biased region" description="Low complexity" evidence="6">
    <location>
        <begin position="501"/>
        <end position="519"/>
    </location>
</feature>
<organism evidence="8 9">
    <name type="scientific">Megalurothrips usitatus</name>
    <name type="common">bean blossom thrips</name>
    <dbReference type="NCBI Taxonomy" id="439358"/>
    <lineage>
        <taxon>Eukaryota</taxon>
        <taxon>Metazoa</taxon>
        <taxon>Ecdysozoa</taxon>
        <taxon>Arthropoda</taxon>
        <taxon>Hexapoda</taxon>
        <taxon>Insecta</taxon>
        <taxon>Pterygota</taxon>
        <taxon>Neoptera</taxon>
        <taxon>Paraneoptera</taxon>
        <taxon>Thysanoptera</taxon>
        <taxon>Terebrantia</taxon>
        <taxon>Thripoidea</taxon>
        <taxon>Thripidae</taxon>
        <taxon>Megalurothrips</taxon>
    </lineage>
</organism>
<dbReference type="InterPro" id="IPR051846">
    <property type="entry name" value="SH2_domain_adapters"/>
</dbReference>
<feature type="region of interest" description="Disordered" evidence="6">
    <location>
        <begin position="501"/>
        <end position="523"/>
    </location>
</feature>
<comment type="function">
    <text evidence="3">May function as an adapter protein.</text>
</comment>
<feature type="region of interest" description="Disordered" evidence="6">
    <location>
        <begin position="317"/>
        <end position="389"/>
    </location>
</feature>
<dbReference type="PANTHER" id="PTHR15127:SF32">
    <property type="entry name" value="HEAVYWEIGHT, ISOFORM A"/>
    <property type="match status" value="1"/>
</dbReference>
<dbReference type="Gene3D" id="3.30.505.10">
    <property type="entry name" value="SH2 domain"/>
    <property type="match status" value="1"/>
</dbReference>
<feature type="compositionally biased region" description="Low complexity" evidence="6">
    <location>
        <begin position="164"/>
        <end position="187"/>
    </location>
</feature>
<feature type="compositionally biased region" description="Low complexity" evidence="6">
    <location>
        <begin position="259"/>
        <end position="271"/>
    </location>
</feature>
<dbReference type="Pfam" id="PF00017">
    <property type="entry name" value="SH2"/>
    <property type="match status" value="1"/>
</dbReference>
<evidence type="ECO:0000256" key="4">
    <source>
        <dbReference type="ARBA" id="ARBA00074794"/>
    </source>
</evidence>
<dbReference type="AlphaFoldDB" id="A0AAV7XCQ0"/>
<dbReference type="InterPro" id="IPR036860">
    <property type="entry name" value="SH2_dom_sf"/>
</dbReference>
<dbReference type="InterPro" id="IPR000980">
    <property type="entry name" value="SH2"/>
</dbReference>
<dbReference type="SMART" id="SM00252">
    <property type="entry name" value="SH2"/>
    <property type="match status" value="1"/>
</dbReference>
<feature type="region of interest" description="Disordered" evidence="6">
    <location>
        <begin position="538"/>
        <end position="566"/>
    </location>
</feature>
<feature type="region of interest" description="Disordered" evidence="6">
    <location>
        <begin position="1"/>
        <end position="21"/>
    </location>
</feature>
<comment type="caution">
    <text evidence="8">The sequence shown here is derived from an EMBL/GenBank/DDBJ whole genome shotgun (WGS) entry which is preliminary data.</text>
</comment>
<keyword evidence="9" id="KW-1185">Reference proteome</keyword>
<sequence>MPPVSSGRGSPGLDLGLQPDLSLTDEMSRRLHLYETAFDSRVAAPPDRRSEDIGNHAIMAVSPAVSSQGTPSRAPGGAGAAPLSGTLAGLHLGSSDGSGPSDSPLRGYSPPPPGSAPSSAPLPAKFHGHGAQAILSIRSAPSAPHLSTKTHAVKEIKGRPRPNSLAMTASSSTASSADPVAAAGSSSQDIPLALARPSRARTILEFKGRPLSGRPDRPLSLVAPRRPKFSSTESMATSSSGGSLESVRSSTSEGERSSSSDGRPGSSSLSSHSEDSAGPLMLHGPSPGPTSSVTTSLCSRLYGHTSAKLHILSPISDKSSLEPCSETSDNNRNNNSEPGSGVGTPTATAGGTGGSAAGTPTGNPPPVSLNLNADPQAAGKNSRSRRTPNNRNLIALSLHGMQAAHNANHKHGDGEVPGSDSGISVDGSNLRWANNYHQELEHLPFDMPKLRRRRANNFFMGSASGSATSVEAGGGGCAVGGVAEDVPLPFDMPKLRRKLRAASLANSSESSSASHSSASEPRDAEALRDLPFDMPKLSKKQLSRSSESSSASQSDPSAPAGLGAGAGASGRPSLSLNLAGGGASAGAFGPFGGCSSLGAAGDSFGSGVASAFAPTRACGTRGRPGLTGLSLSFGSNSINAPSAHIDTTLPLERQGWYLGAISRVEAERLLRQAGEGSYLVRNSESTRQDFSLSLKSARGFMHMRIQKDENGRFILGQFSRPFESVPEMIRHFSVNRLPIRGAEHMCLLHPVIQPLL</sequence>
<dbReference type="PRINTS" id="PR00401">
    <property type="entry name" value="SH2DOMAIN"/>
</dbReference>
<evidence type="ECO:0000256" key="1">
    <source>
        <dbReference type="ARBA" id="ARBA00022553"/>
    </source>
</evidence>
<proteinExistence type="predicted"/>
<evidence type="ECO:0000256" key="6">
    <source>
        <dbReference type="SAM" id="MobiDB-lite"/>
    </source>
</evidence>
<feature type="region of interest" description="Disordered" evidence="6">
    <location>
        <begin position="40"/>
        <end position="296"/>
    </location>
</feature>
<gene>
    <name evidence="8" type="ORF">ONE63_002655</name>
</gene>
<keyword evidence="1" id="KW-0597">Phosphoprotein</keyword>
<name>A0AAV7XCQ0_9NEOP</name>